<evidence type="ECO:0000313" key="3">
    <source>
        <dbReference type="Proteomes" id="UP000053860"/>
    </source>
</evidence>
<dbReference type="AlphaFoldDB" id="A0A101HHV5"/>
<gene>
    <name evidence="2" type="ORF">XD92_0928</name>
</gene>
<dbReference type="PATRIC" id="fig|294710.3.peg.1274"/>
<reference evidence="3" key="1">
    <citation type="journal article" date="2015" name="MBio">
        <title>Genome-Resolved Metagenomic Analysis Reveals Roles for Candidate Phyla and Other Microbial Community Members in Biogeochemical Transformations in Oil Reservoirs.</title>
        <authorList>
            <person name="Hu P."/>
            <person name="Tom L."/>
            <person name="Singh A."/>
            <person name="Thomas B.C."/>
            <person name="Baker B.J."/>
            <person name="Piceno Y.M."/>
            <person name="Andersen G.L."/>
            <person name="Banfield J.F."/>
        </authorList>
    </citation>
    <scope>NUCLEOTIDE SEQUENCE [LARGE SCALE GENOMIC DNA]</scope>
</reference>
<feature type="transmembrane region" description="Helical" evidence="1">
    <location>
        <begin position="156"/>
        <end position="178"/>
    </location>
</feature>
<evidence type="ECO:0008006" key="4">
    <source>
        <dbReference type="Google" id="ProtNLM"/>
    </source>
</evidence>
<keyword evidence="1" id="KW-1133">Transmembrane helix</keyword>
<keyword evidence="1" id="KW-0472">Membrane</keyword>
<feature type="transmembrane region" description="Helical" evidence="1">
    <location>
        <begin position="32"/>
        <end position="53"/>
    </location>
</feature>
<organism evidence="2 3">
    <name type="scientific">Proteiniphilum acetatigenes</name>
    <dbReference type="NCBI Taxonomy" id="294710"/>
    <lineage>
        <taxon>Bacteria</taxon>
        <taxon>Pseudomonadati</taxon>
        <taxon>Bacteroidota</taxon>
        <taxon>Bacteroidia</taxon>
        <taxon>Bacteroidales</taxon>
        <taxon>Dysgonomonadaceae</taxon>
        <taxon>Proteiniphilum</taxon>
    </lineage>
</organism>
<dbReference type="Pfam" id="PF04087">
    <property type="entry name" value="DUF389"/>
    <property type="match status" value="1"/>
</dbReference>
<proteinExistence type="predicted"/>
<evidence type="ECO:0000313" key="2">
    <source>
        <dbReference type="EMBL" id="KUK77101.1"/>
    </source>
</evidence>
<keyword evidence="1" id="KW-0812">Transmembrane</keyword>
<dbReference type="InterPro" id="IPR005240">
    <property type="entry name" value="DUF389"/>
</dbReference>
<comment type="caution">
    <text evidence="2">The sequence shown here is derived from an EMBL/GenBank/DDBJ whole genome shotgun (WGS) entry which is preliminary data.</text>
</comment>
<dbReference type="Proteomes" id="UP000053860">
    <property type="component" value="Unassembled WGS sequence"/>
</dbReference>
<feature type="transmembrane region" description="Helical" evidence="1">
    <location>
        <begin position="226"/>
        <end position="246"/>
    </location>
</feature>
<feature type="transmembrane region" description="Helical" evidence="1">
    <location>
        <begin position="93"/>
        <end position="111"/>
    </location>
</feature>
<feature type="transmembrane region" description="Helical" evidence="1">
    <location>
        <begin position="59"/>
        <end position="81"/>
    </location>
</feature>
<dbReference type="EMBL" id="LGGN01000165">
    <property type="protein sequence ID" value="KUK77101.1"/>
    <property type="molecule type" value="Genomic_DNA"/>
</dbReference>
<dbReference type="PANTHER" id="PTHR20992">
    <property type="entry name" value="AT15442P-RELATED"/>
    <property type="match status" value="1"/>
</dbReference>
<protein>
    <recommendedName>
        <fullName evidence="4">Integral membrane protein</fullName>
    </recommendedName>
</protein>
<feature type="transmembrane region" description="Helical" evidence="1">
    <location>
        <begin position="131"/>
        <end position="149"/>
    </location>
</feature>
<feature type="transmembrane region" description="Helical" evidence="1">
    <location>
        <begin position="184"/>
        <end position="206"/>
    </location>
</feature>
<evidence type="ECO:0000256" key="1">
    <source>
        <dbReference type="SAM" id="Phobius"/>
    </source>
</evidence>
<accession>A0A101HHV5</accession>
<dbReference type="PANTHER" id="PTHR20992:SF9">
    <property type="entry name" value="AT15442P-RELATED"/>
    <property type="match status" value="1"/>
</dbReference>
<name>A0A101HHV5_9BACT</name>
<sequence>MEKRIEKLLQWFDLRSEMEGYDIIHENIESGIVFRGTNLWVLMFAIVVASVGLNMNSTAVIIGAMLISPLMGPINGMGYSLATYDFHLLRRSLKNFFFAVGVSLITSALYFLLSPLNQAHSELLARTSPTIYDVIIALFGGLAGIVAMSSRLKGNVIPGVAIATALMPPICTAGYGLATLQFDFFFGALYLFTINTVFIAFAALIVCQFLKFPIRSIVDPTRKKHVNRVISTVIILTLVPSIFFGVKLVRNEEFAQRAETFIGEVTLMGGNYLQSRQVHPATRTVELLYSGYGLNDSIREKIIEKALIHRIDTARLAIRQGYDASMVQENMRKYQSETERLAAQLAATTFNLRKSEERVDSIRNIPLYGEKILSEIKPLFPQMIGCSYAETYLFSAVNDSIQHSGMVPMVVFSVPRNGLRVADRERIEEWLKNRLENEQVKTIFEEVLN</sequence>